<dbReference type="Proteomes" id="UP000189761">
    <property type="component" value="Unassembled WGS sequence"/>
</dbReference>
<keyword evidence="3" id="KW-1185">Reference proteome</keyword>
<reference evidence="1" key="2">
    <citation type="submission" date="2023-03" db="EMBL/GenBank/DDBJ databases">
        <title>Bacterial isolates from washroom surfaces on a university campus.</title>
        <authorList>
            <person name="Holman D.B."/>
            <person name="Gzyl K.E."/>
            <person name="Taheri A.E."/>
        </authorList>
    </citation>
    <scope>NUCLEOTIDE SEQUENCE</scope>
    <source>
        <strain evidence="1">RD03</strain>
    </source>
</reference>
<dbReference type="RefSeq" id="WP_078110604.1">
    <property type="nucleotide sequence ID" value="NZ_CP065424.1"/>
</dbReference>
<gene>
    <name evidence="2" type="ORF">BWZ43_15180</name>
    <name evidence="1" type="ORF">P5X88_10010</name>
</gene>
<dbReference type="AlphaFoldDB" id="A0A8E2I6D7"/>
<protein>
    <recommendedName>
        <fullName evidence="4">Flagellar operon protein (TIGR03826 family)</fullName>
    </recommendedName>
</protein>
<organism evidence="2 3">
    <name type="scientific">Heyndrickxia oleronia</name>
    <dbReference type="NCBI Taxonomy" id="38875"/>
    <lineage>
        <taxon>Bacteria</taxon>
        <taxon>Bacillati</taxon>
        <taxon>Bacillota</taxon>
        <taxon>Bacilli</taxon>
        <taxon>Bacillales</taxon>
        <taxon>Bacillaceae</taxon>
        <taxon>Heyndrickxia</taxon>
    </lineage>
</organism>
<dbReference type="NCBIfam" id="TIGR03826">
    <property type="entry name" value="YvyF"/>
    <property type="match status" value="1"/>
</dbReference>
<dbReference type="EMBL" id="MTLA01000186">
    <property type="protein sequence ID" value="OOP67544.1"/>
    <property type="molecule type" value="Genomic_DNA"/>
</dbReference>
<evidence type="ECO:0000313" key="2">
    <source>
        <dbReference type="EMBL" id="OOP67544.1"/>
    </source>
</evidence>
<dbReference type="Proteomes" id="UP001159179">
    <property type="component" value="Unassembled WGS sequence"/>
</dbReference>
<comment type="caution">
    <text evidence="2">The sequence shown here is derived from an EMBL/GenBank/DDBJ whole genome shotgun (WGS) entry which is preliminary data.</text>
</comment>
<evidence type="ECO:0000313" key="1">
    <source>
        <dbReference type="EMBL" id="MDH5161274.1"/>
    </source>
</evidence>
<name>A0A8E2I6D7_9BACI</name>
<evidence type="ECO:0008006" key="4">
    <source>
        <dbReference type="Google" id="ProtNLM"/>
    </source>
</evidence>
<dbReference type="EMBL" id="JAROYP010000005">
    <property type="protein sequence ID" value="MDH5161274.1"/>
    <property type="molecule type" value="Genomic_DNA"/>
</dbReference>
<evidence type="ECO:0000313" key="3">
    <source>
        <dbReference type="Proteomes" id="UP000189761"/>
    </source>
</evidence>
<proteinExistence type="predicted"/>
<dbReference type="InterPro" id="IPR022258">
    <property type="entry name" value="Flagellar_operon_YvyF"/>
</dbReference>
<reference evidence="2 3" key="1">
    <citation type="submission" date="2017-01" db="EMBL/GenBank/DDBJ databases">
        <title>Draft genome sequence of Bacillus oleronius.</title>
        <authorList>
            <person name="Allam M."/>
        </authorList>
    </citation>
    <scope>NUCLEOTIDE SEQUENCE [LARGE SCALE GENOMIC DNA]</scope>
    <source>
        <strain evidence="2 3">DSM 9356</strain>
    </source>
</reference>
<sequence length="132" mass="15457">MPELENCPKCGNLYLKNNIRDVCGSCYKEEEKLYDIVYKFLRKRENRSATTETVVEETGVEEELLYKWVRKGRLQLAQFPNLGYPCSKCGTLIKNGKLCSDCAGKIKNDLEVLDKEEKRKEELRNRTYYSQN</sequence>
<accession>A0A8E2I6D7</accession>